<organism evidence="2 3">
    <name type="scientific">Marinobacter guineae</name>
    <dbReference type="NCBI Taxonomy" id="432303"/>
    <lineage>
        <taxon>Bacteria</taxon>
        <taxon>Pseudomonadati</taxon>
        <taxon>Pseudomonadota</taxon>
        <taxon>Gammaproteobacteria</taxon>
        <taxon>Pseudomonadales</taxon>
        <taxon>Marinobacteraceae</taxon>
        <taxon>Marinobacter</taxon>
    </lineage>
</organism>
<dbReference type="InterPro" id="IPR016582">
    <property type="entry name" value="OHBut_olig_hydro_put"/>
</dbReference>
<protein>
    <submittedName>
        <fullName evidence="2">D-(-)-3-hydroxybutyrate oligomer hydrolase</fullName>
    </submittedName>
</protein>
<dbReference type="AlphaFoldDB" id="A0A2G1VDQ6"/>
<evidence type="ECO:0000313" key="2">
    <source>
        <dbReference type="EMBL" id="PHQ24891.1"/>
    </source>
</evidence>
<dbReference type="GO" id="GO:0019605">
    <property type="term" value="P:butyrate metabolic process"/>
    <property type="evidence" value="ECO:0007669"/>
    <property type="project" value="InterPro"/>
</dbReference>
<gene>
    <name evidence="2" type="ORF">CLH62_11045</name>
</gene>
<name>A0A2G1VDQ6_9GAMM</name>
<keyword evidence="3" id="KW-1185">Reference proteome</keyword>
<dbReference type="GO" id="GO:0005615">
    <property type="term" value="C:extracellular space"/>
    <property type="evidence" value="ECO:0007669"/>
    <property type="project" value="InterPro"/>
</dbReference>
<sequence length="721" mass="76164">MAFHGPGLRPGLFVYNNKQGTIMKRIMLCALIGATGMTLTACKDKTPFNEIPDFIQGDINQSSYDGITNDLLTAGLGASGLASTTAPAFTDALNPAPAELRRLAIYNNYRALVDTAPGGGYGAFFGPQVGNGGEGWIPGDEYIAYMAVPGTDVPVTVMAQVPESFDPEQPCMVTAPSSGSRGIYGAIGTAGEWGLKKGCAVVYTDKGTGTGSHNLATNTAQRIDGTLTSSEEPVQFRADLTDEQRATFDSAWPDRFAWKHAHSKANPEADWGLHVLQSIEFGFYVLNEKFGRELGNGEILRTINPKNTVVIASSVSNGGGSSVRAAELDTEGLIDGVAVSEPNVNPEVDRSFTIRQGDGSVITEHSRSLLDYTTALAVYQGCANQAPAIAGLAPFNLVAQDIGQNICNSLANKGLVTGAEVADLATDALRILNEEFGIQPEQNLLAPAHFWLNVAQSISYTYANAYGRAGVEKRVCGLSFAATDSSGAVSQLAPADEAALFSASNGIPPSAKVNIVYDGADGQPTSLPLSASPSTNQMDYGLDALLCLRSLAQGSDVVTGEALEGADAELASAIATGIDEVRANGDLQGKPAVFVTGRADAILPINHTSRPYFGLNQRVEGKKSNLRYYEILNAHHLDVLNGLPGIAGRYVPLHHYYFQALDLVWANLTEKQALPPSQVVRAVPRGESAPPLAEANLPAINPAPDAADRIVFTNDQLRIPE</sequence>
<dbReference type="OrthoDB" id="4294477at2"/>
<keyword evidence="1 2" id="KW-0378">Hydrolase</keyword>
<evidence type="ECO:0000256" key="1">
    <source>
        <dbReference type="ARBA" id="ARBA00022801"/>
    </source>
</evidence>
<reference evidence="2 3" key="1">
    <citation type="submission" date="2017-09" db="EMBL/GenBank/DDBJ databases">
        <title>The draft genome sequences of Marinobacter guineae M3B.</title>
        <authorList>
            <person name="Cao J."/>
        </authorList>
    </citation>
    <scope>NUCLEOTIDE SEQUENCE [LARGE SCALE GENOMIC DNA]</scope>
    <source>
        <strain evidence="2 3">M3B</strain>
    </source>
</reference>
<dbReference type="EMBL" id="NTFI01000003">
    <property type="protein sequence ID" value="PHQ24891.1"/>
    <property type="molecule type" value="Genomic_DNA"/>
</dbReference>
<evidence type="ECO:0000313" key="3">
    <source>
        <dbReference type="Proteomes" id="UP000229044"/>
    </source>
</evidence>
<comment type="caution">
    <text evidence="2">The sequence shown here is derived from an EMBL/GenBank/DDBJ whole genome shotgun (WGS) entry which is preliminary data.</text>
</comment>
<proteinExistence type="predicted"/>
<dbReference type="ESTHER" id="9alte-a0a2g1vdq6">
    <property type="family name" value="OHBut_olig_hydro_put"/>
</dbReference>
<dbReference type="GO" id="GO:0047989">
    <property type="term" value="F:hydroxybutyrate-dimer hydrolase activity"/>
    <property type="evidence" value="ECO:0007669"/>
    <property type="project" value="InterPro"/>
</dbReference>
<accession>A0A2G1VDQ6</accession>
<dbReference type="Proteomes" id="UP000229044">
    <property type="component" value="Unassembled WGS sequence"/>
</dbReference>
<dbReference type="PIRSF" id="PIRSF011409">
    <property type="entry name" value="HObutyrate_olig_hydrol"/>
    <property type="match status" value="1"/>
</dbReference>
<dbReference type="Pfam" id="PF10605">
    <property type="entry name" value="3HBOH"/>
    <property type="match status" value="1"/>
</dbReference>